<name>A0A653D4U4_CALMS</name>
<dbReference type="PROSITE" id="PS00284">
    <property type="entry name" value="SERPIN"/>
    <property type="match status" value="1"/>
</dbReference>
<dbReference type="GO" id="GO:0005615">
    <property type="term" value="C:extracellular space"/>
    <property type="evidence" value="ECO:0007669"/>
    <property type="project" value="InterPro"/>
</dbReference>
<protein>
    <recommendedName>
        <fullName evidence="5">Serpin domain-containing protein</fullName>
    </recommendedName>
</protein>
<keyword evidence="7" id="KW-1185">Reference proteome</keyword>
<dbReference type="Proteomes" id="UP000410492">
    <property type="component" value="Unassembled WGS sequence"/>
</dbReference>
<dbReference type="InterPro" id="IPR042185">
    <property type="entry name" value="Serpin_sf_2"/>
</dbReference>
<evidence type="ECO:0000313" key="6">
    <source>
        <dbReference type="EMBL" id="VEN54983.1"/>
    </source>
</evidence>
<dbReference type="GO" id="GO:0004867">
    <property type="term" value="F:serine-type endopeptidase inhibitor activity"/>
    <property type="evidence" value="ECO:0007669"/>
    <property type="project" value="UniProtKB-KW"/>
</dbReference>
<dbReference type="Pfam" id="PF00079">
    <property type="entry name" value="Serpin"/>
    <property type="match status" value="1"/>
</dbReference>
<dbReference type="Gene3D" id="2.30.39.10">
    <property type="entry name" value="Alpha-1-antitrypsin, domain 1"/>
    <property type="match status" value="1"/>
</dbReference>
<reference evidence="6 7" key="1">
    <citation type="submission" date="2019-01" db="EMBL/GenBank/DDBJ databases">
        <authorList>
            <person name="Sayadi A."/>
        </authorList>
    </citation>
    <scope>NUCLEOTIDE SEQUENCE [LARGE SCALE GENOMIC DNA]</scope>
</reference>
<evidence type="ECO:0000256" key="1">
    <source>
        <dbReference type="ARBA" id="ARBA00009500"/>
    </source>
</evidence>
<dbReference type="InterPro" id="IPR000215">
    <property type="entry name" value="Serpin_fam"/>
</dbReference>
<evidence type="ECO:0000256" key="2">
    <source>
        <dbReference type="ARBA" id="ARBA00022690"/>
    </source>
</evidence>
<dbReference type="InterPro" id="IPR023795">
    <property type="entry name" value="Serpin_CS"/>
</dbReference>
<dbReference type="CDD" id="cd00172">
    <property type="entry name" value="serpin"/>
    <property type="match status" value="1"/>
</dbReference>
<dbReference type="InterPro" id="IPR023796">
    <property type="entry name" value="Serpin_dom"/>
</dbReference>
<dbReference type="OrthoDB" id="9440847at2759"/>
<evidence type="ECO:0000256" key="3">
    <source>
        <dbReference type="ARBA" id="ARBA00022900"/>
    </source>
</evidence>
<organism evidence="6 7">
    <name type="scientific">Callosobruchus maculatus</name>
    <name type="common">Southern cowpea weevil</name>
    <name type="synonym">Pulse bruchid</name>
    <dbReference type="NCBI Taxonomy" id="64391"/>
    <lineage>
        <taxon>Eukaryota</taxon>
        <taxon>Metazoa</taxon>
        <taxon>Ecdysozoa</taxon>
        <taxon>Arthropoda</taxon>
        <taxon>Hexapoda</taxon>
        <taxon>Insecta</taxon>
        <taxon>Pterygota</taxon>
        <taxon>Neoptera</taxon>
        <taxon>Endopterygota</taxon>
        <taxon>Coleoptera</taxon>
        <taxon>Polyphaga</taxon>
        <taxon>Cucujiformia</taxon>
        <taxon>Chrysomeloidea</taxon>
        <taxon>Chrysomelidae</taxon>
        <taxon>Bruchinae</taxon>
        <taxon>Bruchini</taxon>
        <taxon>Callosobruchus</taxon>
    </lineage>
</organism>
<proteinExistence type="inferred from homology"/>
<evidence type="ECO:0000259" key="5">
    <source>
        <dbReference type="SMART" id="SM00093"/>
    </source>
</evidence>
<dbReference type="EMBL" id="CAACVG010010089">
    <property type="protein sequence ID" value="VEN54983.1"/>
    <property type="molecule type" value="Genomic_DNA"/>
</dbReference>
<evidence type="ECO:0000256" key="4">
    <source>
        <dbReference type="RuleBase" id="RU000411"/>
    </source>
</evidence>
<dbReference type="AlphaFoldDB" id="A0A653D4U4"/>
<comment type="similarity">
    <text evidence="1 4">Belongs to the serpin family.</text>
</comment>
<dbReference type="SUPFAM" id="SSF56574">
    <property type="entry name" value="Serpins"/>
    <property type="match status" value="1"/>
</dbReference>
<dbReference type="InterPro" id="IPR042178">
    <property type="entry name" value="Serpin_sf_1"/>
</dbReference>
<dbReference type="SMART" id="SM00093">
    <property type="entry name" value="SERPIN"/>
    <property type="match status" value="1"/>
</dbReference>
<gene>
    <name evidence="6" type="ORF">CALMAC_LOCUS14300</name>
</gene>
<feature type="domain" description="Serpin" evidence="5">
    <location>
        <begin position="60"/>
        <end position="413"/>
    </location>
</feature>
<sequence length="416" mass="47338">MLQTCYSYQLFKYCDTMRVTIWISLCFLIVLGVVQSNDLELDGEAFSRNLIKHLFTNEWMPRYVELGKPNVLVSPFSLKAILMTILDGASGESLMELARVLGFEKYPLSIDDFSQGYNRRADDSFKSGARLHSANKIFISNTNPPNPNYVEKVRNWYKTETQTVNFAESKRTENLINQWVEQQTNHRITRLVTDSDFDRSTTSILASTLYFSGRWHGGSFSRVANTFYLFGDVGVNKTMLYDYREARYKRSKKLSADILELTFDGEDDVSMLFFLPNQRNGLAALQKAIAKQSDVLWSIKLPKSQQMAVVIPEFNIESSLNLRELLSKMGVKRIFEPNAQLDRISPGVHIENVLQKLYINVTADGVEAAAASGAEIKLYVLPEHRFEANHPFVFSIRMGPNNDLLFSGVYSGTDSK</sequence>
<evidence type="ECO:0000313" key="7">
    <source>
        <dbReference type="Proteomes" id="UP000410492"/>
    </source>
</evidence>
<dbReference type="Gene3D" id="3.30.497.10">
    <property type="entry name" value="Antithrombin, subunit I, domain 2"/>
    <property type="match status" value="1"/>
</dbReference>
<dbReference type="PANTHER" id="PTHR11461">
    <property type="entry name" value="SERINE PROTEASE INHIBITOR, SERPIN"/>
    <property type="match status" value="1"/>
</dbReference>
<dbReference type="InterPro" id="IPR036186">
    <property type="entry name" value="Serpin_sf"/>
</dbReference>
<dbReference type="PANTHER" id="PTHR11461:SF211">
    <property type="entry name" value="GH10112P-RELATED"/>
    <property type="match status" value="1"/>
</dbReference>
<keyword evidence="3" id="KW-0722">Serine protease inhibitor</keyword>
<keyword evidence="2" id="KW-0646">Protease inhibitor</keyword>
<accession>A0A653D4U4</accession>